<protein>
    <submittedName>
        <fullName evidence="2">Uncharacterized protein</fullName>
    </submittedName>
</protein>
<reference evidence="2 3" key="1">
    <citation type="journal article" date="2006" name="Nature">
        <title>Global trends of whole-genome duplications revealed by the ciliate Paramecium tetraurelia.</title>
        <authorList>
            <consortium name="Genoscope"/>
            <person name="Aury J.-M."/>
            <person name="Jaillon O."/>
            <person name="Duret L."/>
            <person name="Noel B."/>
            <person name="Jubin C."/>
            <person name="Porcel B.M."/>
            <person name="Segurens B."/>
            <person name="Daubin V."/>
            <person name="Anthouard V."/>
            <person name="Aiach N."/>
            <person name="Arnaiz O."/>
            <person name="Billaut A."/>
            <person name="Beisson J."/>
            <person name="Blanc I."/>
            <person name="Bouhouche K."/>
            <person name="Camara F."/>
            <person name="Duharcourt S."/>
            <person name="Guigo R."/>
            <person name="Gogendeau D."/>
            <person name="Katinka M."/>
            <person name="Keller A.-M."/>
            <person name="Kissmehl R."/>
            <person name="Klotz C."/>
            <person name="Koll F."/>
            <person name="Le Moue A."/>
            <person name="Lepere C."/>
            <person name="Malinsky S."/>
            <person name="Nowacki M."/>
            <person name="Nowak J.K."/>
            <person name="Plattner H."/>
            <person name="Poulain J."/>
            <person name="Ruiz F."/>
            <person name="Serrano V."/>
            <person name="Zagulski M."/>
            <person name="Dessen P."/>
            <person name="Betermier M."/>
            <person name="Weissenbach J."/>
            <person name="Scarpelli C."/>
            <person name="Schachter V."/>
            <person name="Sperling L."/>
            <person name="Meyer E."/>
            <person name="Cohen J."/>
            <person name="Wincker P."/>
        </authorList>
    </citation>
    <scope>NUCLEOTIDE SEQUENCE [LARGE SCALE GENOMIC DNA]</scope>
    <source>
        <strain evidence="2 3">Stock d4-2</strain>
    </source>
</reference>
<evidence type="ECO:0000256" key="1">
    <source>
        <dbReference type="SAM" id="Coils"/>
    </source>
</evidence>
<feature type="coiled-coil region" evidence="1">
    <location>
        <begin position="29"/>
        <end position="56"/>
    </location>
</feature>
<proteinExistence type="predicted"/>
<dbReference type="HOGENOM" id="CLU_201439_0_0_1"/>
<dbReference type="KEGG" id="ptm:GSPATT00007524001"/>
<dbReference type="GeneID" id="5023266"/>
<dbReference type="InParanoid" id="A0CH17"/>
<organism evidence="2 3">
    <name type="scientific">Paramecium tetraurelia</name>
    <dbReference type="NCBI Taxonomy" id="5888"/>
    <lineage>
        <taxon>Eukaryota</taxon>
        <taxon>Sar</taxon>
        <taxon>Alveolata</taxon>
        <taxon>Ciliophora</taxon>
        <taxon>Intramacronucleata</taxon>
        <taxon>Oligohymenophorea</taxon>
        <taxon>Peniculida</taxon>
        <taxon>Parameciidae</taxon>
        <taxon>Paramecium</taxon>
    </lineage>
</organism>
<dbReference type="RefSeq" id="XP_001437481.1">
    <property type="nucleotide sequence ID" value="XM_001437444.1"/>
</dbReference>
<accession>A0CH17</accession>
<evidence type="ECO:0000313" key="2">
    <source>
        <dbReference type="EMBL" id="CAK70084.1"/>
    </source>
</evidence>
<evidence type="ECO:0000313" key="3">
    <source>
        <dbReference type="Proteomes" id="UP000000600"/>
    </source>
</evidence>
<gene>
    <name evidence="2" type="ORF">GSPATT00007524001</name>
</gene>
<sequence length="58" mass="7073">MYSEEKVVTLSNMEVKWLNLLKQISNDDLDMLRRQFEKQKQSLKDIEEKNEQQTIEEK</sequence>
<keyword evidence="1" id="KW-0175">Coiled coil</keyword>
<keyword evidence="3" id="KW-1185">Reference proteome</keyword>
<name>A0CH17_PARTE</name>
<dbReference type="OMA" id="SQTYSQC"/>
<dbReference type="Proteomes" id="UP000000600">
    <property type="component" value="Unassembled WGS sequence"/>
</dbReference>
<dbReference type="AlphaFoldDB" id="A0CH17"/>
<dbReference type="EMBL" id="CT868074">
    <property type="protein sequence ID" value="CAK70084.1"/>
    <property type="molecule type" value="Genomic_DNA"/>
</dbReference>